<protein>
    <submittedName>
        <fullName evidence="4">Uncharacterized protein</fullName>
    </submittedName>
</protein>
<dbReference type="InterPro" id="IPR002110">
    <property type="entry name" value="Ankyrin_rpt"/>
</dbReference>
<dbReference type="Gene3D" id="1.25.40.20">
    <property type="entry name" value="Ankyrin repeat-containing domain"/>
    <property type="match status" value="2"/>
</dbReference>
<keyword evidence="1" id="KW-0677">Repeat</keyword>
<keyword evidence="5" id="KW-1185">Reference proteome</keyword>
<gene>
    <name evidence="4" type="ORF">BDW42DRAFT_202102</name>
</gene>
<proteinExistence type="predicted"/>
<dbReference type="InterPro" id="IPR050745">
    <property type="entry name" value="Multifunctional_regulatory"/>
</dbReference>
<feature type="region of interest" description="Disordered" evidence="3">
    <location>
        <begin position="395"/>
        <end position="418"/>
    </location>
</feature>
<dbReference type="OrthoDB" id="2980193at2759"/>
<keyword evidence="2" id="KW-0040">ANK repeat</keyword>
<dbReference type="Pfam" id="PF13637">
    <property type="entry name" value="Ank_4"/>
    <property type="match status" value="1"/>
</dbReference>
<feature type="compositionally biased region" description="Polar residues" evidence="3">
    <location>
        <begin position="214"/>
        <end position="231"/>
    </location>
</feature>
<feature type="compositionally biased region" description="Pro residues" evidence="3">
    <location>
        <begin position="395"/>
        <end position="415"/>
    </location>
</feature>
<evidence type="ECO:0000313" key="5">
    <source>
        <dbReference type="Proteomes" id="UP000235023"/>
    </source>
</evidence>
<dbReference type="InterPro" id="IPR036770">
    <property type="entry name" value="Ankyrin_rpt-contain_sf"/>
</dbReference>
<dbReference type="EMBL" id="KZ559575">
    <property type="protein sequence ID" value="PLN78497.1"/>
    <property type="molecule type" value="Genomic_DNA"/>
</dbReference>
<dbReference type="AlphaFoldDB" id="A0A2J5HMX0"/>
<evidence type="ECO:0000256" key="2">
    <source>
        <dbReference type="ARBA" id="ARBA00023043"/>
    </source>
</evidence>
<feature type="compositionally biased region" description="Low complexity" evidence="3">
    <location>
        <begin position="232"/>
        <end position="243"/>
    </location>
</feature>
<feature type="region of interest" description="Disordered" evidence="3">
    <location>
        <begin position="214"/>
        <end position="243"/>
    </location>
</feature>
<dbReference type="SMART" id="SM00248">
    <property type="entry name" value="ANK"/>
    <property type="match status" value="6"/>
</dbReference>
<dbReference type="Proteomes" id="UP000235023">
    <property type="component" value="Unassembled WGS sequence"/>
</dbReference>
<dbReference type="PANTHER" id="PTHR24189">
    <property type="entry name" value="MYOTROPHIN"/>
    <property type="match status" value="1"/>
</dbReference>
<evidence type="ECO:0000256" key="3">
    <source>
        <dbReference type="SAM" id="MobiDB-lite"/>
    </source>
</evidence>
<evidence type="ECO:0000313" key="4">
    <source>
        <dbReference type="EMBL" id="PLN78497.1"/>
    </source>
</evidence>
<reference evidence="5" key="1">
    <citation type="submission" date="2017-12" db="EMBL/GenBank/DDBJ databases">
        <authorList>
            <consortium name="DOE Joint Genome Institute"/>
            <person name="Mondo S.J."/>
            <person name="Kjaerbolling I."/>
            <person name="Vesth T.C."/>
            <person name="Frisvad J.C."/>
            <person name="Nybo J.L."/>
            <person name="Theobald S."/>
            <person name="Kuo A."/>
            <person name="Bowyer P."/>
            <person name="Matsuda Y."/>
            <person name="Lyhne E.K."/>
            <person name="Kogle M.E."/>
            <person name="Clum A."/>
            <person name="Lipzen A."/>
            <person name="Salamov A."/>
            <person name="Ngan C.Y."/>
            <person name="Daum C."/>
            <person name="Chiniquy J."/>
            <person name="Barry K."/>
            <person name="LaButti K."/>
            <person name="Haridas S."/>
            <person name="Simmons B.A."/>
            <person name="Magnuson J.K."/>
            <person name="Mortensen U.H."/>
            <person name="Larsen T.O."/>
            <person name="Grigoriev I.V."/>
            <person name="Baker S.E."/>
            <person name="Andersen M.R."/>
            <person name="Nordberg H.P."/>
            <person name="Cantor M.N."/>
            <person name="Hua S.X."/>
        </authorList>
    </citation>
    <scope>NUCLEOTIDE SEQUENCE [LARGE SCALE GENOMIC DNA]</scope>
    <source>
        <strain evidence="5">IBT 19404</strain>
    </source>
</reference>
<dbReference type="SUPFAM" id="SSF48403">
    <property type="entry name" value="Ankyrin repeat"/>
    <property type="match status" value="1"/>
</dbReference>
<accession>A0A2J5HMX0</accession>
<dbReference type="PANTHER" id="PTHR24189:SF50">
    <property type="entry name" value="ANKYRIN REPEAT AND SOCS BOX PROTEIN 2"/>
    <property type="match status" value="1"/>
</dbReference>
<name>A0A2J5HMX0_9EURO</name>
<sequence length="506" mass="55209">MSSYHLSPDDLDISTEITPAIRAARNPNPAVLQALLNYYASELPHVTHLAPRDRGGLEQCSPNADITGAIDCVYESPLTAAIRADLPDNVHALLAAGADPTGIRLSYLSDYSVRFIRGRDAKTDVSSFALCPPRESILAVAAAKGVQYQTQPLTTAELDERRSGFPRFWTEPNLPGQRFRSTKALTALEVAAACSQEQMFDWILDAGADESAWTHVQPTSESIDDGLSSQEAAAPSSLSTSSPVHEAIAAGHHAMIHKLLHQHHHSPNYRPLAAAPTLALPPLSYAVACCDPDDPKIRECITELRDHPDLDPHLRTPIFQVHVLHFAVARHSPSLLSWLALPLSSAGSTALGQTLLHIASLPLTSDSIDQTNPDVVRSIHCARTLDLAWLPHPRPSPLHLQPRPPSRLNPLPPRARTPMTSTEQEAQLNTLRALVDAGIDVRAQDVDGNTALHYLAATLNVDRRAMQLLRNMDAGEEVYHCVLNREGLSPRALWESRSCSEQVIKD</sequence>
<evidence type="ECO:0000256" key="1">
    <source>
        <dbReference type="ARBA" id="ARBA00022737"/>
    </source>
</evidence>
<organism evidence="4 5">
    <name type="scientific">Aspergillus taichungensis</name>
    <dbReference type="NCBI Taxonomy" id="482145"/>
    <lineage>
        <taxon>Eukaryota</taxon>
        <taxon>Fungi</taxon>
        <taxon>Dikarya</taxon>
        <taxon>Ascomycota</taxon>
        <taxon>Pezizomycotina</taxon>
        <taxon>Eurotiomycetes</taxon>
        <taxon>Eurotiomycetidae</taxon>
        <taxon>Eurotiales</taxon>
        <taxon>Aspergillaceae</taxon>
        <taxon>Aspergillus</taxon>
        <taxon>Aspergillus subgen. Circumdati</taxon>
    </lineage>
</organism>